<evidence type="ECO:0000256" key="4">
    <source>
        <dbReference type="PIRSR" id="PIRSR601461-2"/>
    </source>
</evidence>
<dbReference type="Gene3D" id="2.40.70.10">
    <property type="entry name" value="Acid Proteases"/>
    <property type="match status" value="2"/>
</dbReference>
<evidence type="ECO:0000256" key="2">
    <source>
        <dbReference type="ARBA" id="ARBA00022750"/>
    </source>
</evidence>
<name>A0A0F7SV12_PHARH</name>
<accession>A0A0F7SV12</accession>
<protein>
    <submittedName>
        <fullName evidence="9">Aspartyl protease</fullName>
    </submittedName>
</protein>
<evidence type="ECO:0000259" key="8">
    <source>
        <dbReference type="PROSITE" id="PS51767"/>
    </source>
</evidence>
<dbReference type="SUPFAM" id="SSF50630">
    <property type="entry name" value="Acid proteases"/>
    <property type="match status" value="1"/>
</dbReference>
<dbReference type="FunFam" id="2.40.70.10:FF:000008">
    <property type="entry name" value="Cathepsin D"/>
    <property type="match status" value="1"/>
</dbReference>
<dbReference type="AlphaFoldDB" id="A0A0F7SV12"/>
<evidence type="ECO:0000256" key="1">
    <source>
        <dbReference type="ARBA" id="ARBA00007447"/>
    </source>
</evidence>
<keyword evidence="7" id="KW-0732">Signal</keyword>
<feature type="active site" evidence="3">
    <location>
        <position position="335"/>
    </location>
</feature>
<dbReference type="InterPro" id="IPR021109">
    <property type="entry name" value="Peptidase_aspartic_dom_sf"/>
</dbReference>
<keyword evidence="2 5" id="KW-0064">Aspartyl protease</keyword>
<dbReference type="Pfam" id="PF00026">
    <property type="entry name" value="Asp"/>
    <property type="match status" value="2"/>
</dbReference>
<feature type="compositionally biased region" description="Low complexity" evidence="6">
    <location>
        <begin position="463"/>
        <end position="487"/>
    </location>
</feature>
<dbReference type="PANTHER" id="PTHR47966:SF51">
    <property type="entry name" value="BETA-SITE APP-CLEAVING ENZYME, ISOFORM A-RELATED"/>
    <property type="match status" value="1"/>
</dbReference>
<evidence type="ECO:0000313" key="9">
    <source>
        <dbReference type="EMBL" id="CED83808.1"/>
    </source>
</evidence>
<dbReference type="PROSITE" id="PS00141">
    <property type="entry name" value="ASP_PROTEASE"/>
    <property type="match status" value="2"/>
</dbReference>
<proteinExistence type="inferred from homology"/>
<evidence type="ECO:0000256" key="5">
    <source>
        <dbReference type="RuleBase" id="RU000454"/>
    </source>
</evidence>
<dbReference type="PRINTS" id="PR00792">
    <property type="entry name" value="PEPSIN"/>
</dbReference>
<feature type="domain" description="Peptidase A1" evidence="8">
    <location>
        <begin position="95"/>
        <end position="453"/>
    </location>
</feature>
<dbReference type="InterPro" id="IPR033121">
    <property type="entry name" value="PEPTIDASE_A1"/>
</dbReference>
<feature type="chain" id="PRO_5002522250" evidence="7">
    <location>
        <begin position="20"/>
        <end position="516"/>
    </location>
</feature>
<dbReference type="EMBL" id="LN483157">
    <property type="protein sequence ID" value="CED83808.1"/>
    <property type="molecule type" value="Genomic_DNA"/>
</dbReference>
<organism evidence="9">
    <name type="scientific">Phaffia rhodozyma</name>
    <name type="common">Yeast</name>
    <name type="synonym">Xanthophyllomyces dendrorhous</name>
    <dbReference type="NCBI Taxonomy" id="264483"/>
    <lineage>
        <taxon>Eukaryota</taxon>
        <taxon>Fungi</taxon>
        <taxon>Dikarya</taxon>
        <taxon>Basidiomycota</taxon>
        <taxon>Agaricomycotina</taxon>
        <taxon>Tremellomycetes</taxon>
        <taxon>Cystofilobasidiales</taxon>
        <taxon>Mrakiaceae</taxon>
        <taxon>Phaffia</taxon>
    </lineage>
</organism>
<dbReference type="CDD" id="cd05471">
    <property type="entry name" value="pepsin_like"/>
    <property type="match status" value="1"/>
</dbReference>
<dbReference type="InterPro" id="IPR001461">
    <property type="entry name" value="Aspartic_peptidase_A1"/>
</dbReference>
<evidence type="ECO:0000256" key="7">
    <source>
        <dbReference type="SAM" id="SignalP"/>
    </source>
</evidence>
<reference evidence="9" key="1">
    <citation type="submission" date="2014-08" db="EMBL/GenBank/DDBJ databases">
        <authorList>
            <person name="Sharma Rahul"/>
            <person name="Thines Marco"/>
        </authorList>
    </citation>
    <scope>NUCLEOTIDE SEQUENCE</scope>
</reference>
<sequence>MVALIALAASLAVTTPVFSRALTVPQQVSSLPVEPFSLPLSHTHHSRRIGEDGTLLEWLRKEHAKTQAKYGLGASKAKRDSGVSSLQNSGLDASYSASVNIGTPGQSFNLILDTGSSDLWVAGNDCTSGCSGITTWDPSTSSTFKNLTTDFKIKYGSGTAEGYAVTDTVTLAGMTQVAQNMAIVTATVSGLLTAPLSGLMGMGFQALSNLNQPPWWQAQSADWSKKVFGFRLARWRDVRGATPFEEEGGYVDLSVSFSRWSDHLASDTDDCPISSDLSGALNSSHYTGDINYITVPHQVYWQIPVNGLSIGGVAIKLNGVSDSTGSSSYPQVAVDTGTTLISVPTTTAASFWANVDGAQQISVFGLTGYYQFPCSTSLNVSLTFGSVTYLIDSADMNVGPVDASTNMCLGGIYGSNLESNTTIQWILGDTFLKNVYSVFVYSGANTGSQVGFAALSDGSTVTTGSPTTTTTGSGSAATVTSSGSSSPNGAPAHVSISRLTIGWSAAGVAALAVMLI</sequence>
<dbReference type="GO" id="GO:0004190">
    <property type="term" value="F:aspartic-type endopeptidase activity"/>
    <property type="evidence" value="ECO:0007669"/>
    <property type="project" value="UniProtKB-KW"/>
</dbReference>
<keyword evidence="4" id="KW-1015">Disulfide bond</keyword>
<feature type="active site" evidence="3">
    <location>
        <position position="113"/>
    </location>
</feature>
<dbReference type="PROSITE" id="PS51767">
    <property type="entry name" value="PEPTIDASE_A1"/>
    <property type="match status" value="1"/>
</dbReference>
<dbReference type="GO" id="GO:0006508">
    <property type="term" value="P:proteolysis"/>
    <property type="evidence" value="ECO:0007669"/>
    <property type="project" value="UniProtKB-KW"/>
</dbReference>
<comment type="similarity">
    <text evidence="1 5">Belongs to the peptidase A1 family.</text>
</comment>
<feature type="region of interest" description="Disordered" evidence="6">
    <location>
        <begin position="463"/>
        <end position="488"/>
    </location>
</feature>
<dbReference type="InterPro" id="IPR034164">
    <property type="entry name" value="Pepsin-like_dom"/>
</dbReference>
<dbReference type="InterPro" id="IPR001969">
    <property type="entry name" value="Aspartic_peptidase_AS"/>
</dbReference>
<dbReference type="PANTHER" id="PTHR47966">
    <property type="entry name" value="BETA-SITE APP-CLEAVING ENZYME, ISOFORM A-RELATED"/>
    <property type="match status" value="1"/>
</dbReference>
<keyword evidence="5 9" id="KW-0645">Protease</keyword>
<keyword evidence="5" id="KW-0378">Hydrolase</keyword>
<feature type="signal peptide" evidence="7">
    <location>
        <begin position="1"/>
        <end position="19"/>
    </location>
</feature>
<evidence type="ECO:0000256" key="6">
    <source>
        <dbReference type="SAM" id="MobiDB-lite"/>
    </source>
</evidence>
<evidence type="ECO:0000256" key="3">
    <source>
        <dbReference type="PIRSR" id="PIRSR601461-1"/>
    </source>
</evidence>
<feature type="disulfide bond" evidence="4">
    <location>
        <begin position="126"/>
        <end position="130"/>
    </location>
</feature>